<dbReference type="EMBL" id="OUUZ01000013">
    <property type="protein sequence ID" value="SPQ24246.1"/>
    <property type="molecule type" value="Genomic_DNA"/>
</dbReference>
<proteinExistence type="predicted"/>
<dbReference type="AlphaFoldDB" id="A0A446BP40"/>
<evidence type="ECO:0000313" key="2">
    <source>
        <dbReference type="EMBL" id="SPQ24246.1"/>
    </source>
</evidence>
<dbReference type="Proteomes" id="UP000289323">
    <property type="component" value="Unassembled WGS sequence"/>
</dbReference>
<accession>A0A446BP40</accession>
<evidence type="ECO:0000313" key="3">
    <source>
        <dbReference type="Proteomes" id="UP000289323"/>
    </source>
</evidence>
<protein>
    <submittedName>
        <fullName evidence="2">1ab7437a-3831-4774-8c5f-a19f54f9efde</fullName>
    </submittedName>
</protein>
<sequence>MSPLPPSPQSPPSSKALSEERTKAPKVILDRLLALSNDLVIEGEVTPVQAWNRMQREPLFGRLRLDMAPYCEEMFLSMCFVRRLQQQNQGTHDPEIKDFRQEQKILEIYSAAS</sequence>
<evidence type="ECO:0000256" key="1">
    <source>
        <dbReference type="SAM" id="MobiDB-lite"/>
    </source>
</evidence>
<feature type="compositionally biased region" description="Pro residues" evidence="1">
    <location>
        <begin position="1"/>
        <end position="11"/>
    </location>
</feature>
<gene>
    <name evidence="2" type="ORF">TT172_LOCUS6665</name>
</gene>
<organism evidence="2 3">
    <name type="scientific">Thermothielavioides terrestris</name>
    <dbReference type="NCBI Taxonomy" id="2587410"/>
    <lineage>
        <taxon>Eukaryota</taxon>
        <taxon>Fungi</taxon>
        <taxon>Dikarya</taxon>
        <taxon>Ascomycota</taxon>
        <taxon>Pezizomycotina</taxon>
        <taxon>Sordariomycetes</taxon>
        <taxon>Sordariomycetidae</taxon>
        <taxon>Sordariales</taxon>
        <taxon>Chaetomiaceae</taxon>
        <taxon>Thermothielavioides</taxon>
    </lineage>
</organism>
<name>A0A446BP40_9PEZI</name>
<reference evidence="2 3" key="1">
    <citation type="submission" date="2018-04" db="EMBL/GenBank/DDBJ databases">
        <authorList>
            <person name="Huttner S."/>
            <person name="Dainat J."/>
        </authorList>
    </citation>
    <scope>NUCLEOTIDE SEQUENCE [LARGE SCALE GENOMIC DNA]</scope>
</reference>
<feature type="region of interest" description="Disordered" evidence="1">
    <location>
        <begin position="1"/>
        <end position="22"/>
    </location>
</feature>